<reference evidence="1 2" key="1">
    <citation type="journal article" date="2014" name="Genome Announc.">
        <title>Genome Sequence of Youngiibacter fragilis, the Type Strain of the Genus Youngiibacter.</title>
        <authorList>
            <person name="Wawrik C.B."/>
            <person name="Callaghan A.V."/>
            <person name="Stamps B.W."/>
            <person name="Wawrik B."/>
        </authorList>
    </citation>
    <scope>NUCLEOTIDE SEQUENCE [LARGE SCALE GENOMIC DNA]</scope>
    <source>
        <strain evidence="1 2">232.1</strain>
    </source>
</reference>
<protein>
    <recommendedName>
        <fullName evidence="3">Prohead protease</fullName>
    </recommendedName>
</protein>
<dbReference type="OrthoDB" id="2454603at2"/>
<dbReference type="RefSeq" id="WP_023388620.1">
    <property type="nucleotide sequence ID" value="NZ_AXUN02000179.1"/>
</dbReference>
<sequence>MINKLVIDTLKPLGIPVGFQKYSGSDTTYITFHEYLQSGEEFEEDEEAFTGHYVQVDIWSKADYTTLASNIKALLIAAGFQRLNEADFYEPDTGLYHKGLKFYYLESKEVD</sequence>
<dbReference type="Proteomes" id="UP000017747">
    <property type="component" value="Unassembled WGS sequence"/>
</dbReference>
<organism evidence="1 2">
    <name type="scientific">Youngiibacter fragilis 232.1</name>
    <dbReference type="NCBI Taxonomy" id="994573"/>
    <lineage>
        <taxon>Bacteria</taxon>
        <taxon>Bacillati</taxon>
        <taxon>Bacillota</taxon>
        <taxon>Clostridia</taxon>
        <taxon>Eubacteriales</taxon>
        <taxon>Clostridiaceae</taxon>
        <taxon>Youngiibacter</taxon>
    </lineage>
</organism>
<dbReference type="PATRIC" id="fig|994573.3.peg.2098"/>
<evidence type="ECO:0000313" key="2">
    <source>
        <dbReference type="Proteomes" id="UP000017747"/>
    </source>
</evidence>
<dbReference type="eggNOG" id="ENOG5031FPR">
    <property type="taxonomic scope" value="Bacteria"/>
</dbReference>
<comment type="caution">
    <text evidence="1">The sequence shown here is derived from an EMBL/GenBank/DDBJ whole genome shotgun (WGS) entry which is preliminary data.</text>
</comment>
<proteinExistence type="predicted"/>
<name>V7I5S7_9CLOT</name>
<keyword evidence="2" id="KW-1185">Reference proteome</keyword>
<accession>V7I5S7</accession>
<dbReference type="STRING" id="994573.T472_0211310"/>
<evidence type="ECO:0008006" key="3">
    <source>
        <dbReference type="Google" id="ProtNLM"/>
    </source>
</evidence>
<dbReference type="AlphaFoldDB" id="V7I5S7"/>
<gene>
    <name evidence="1" type="ORF">T472_0211310</name>
</gene>
<evidence type="ECO:0000313" key="1">
    <source>
        <dbReference type="EMBL" id="ETA80641.1"/>
    </source>
</evidence>
<dbReference type="EMBL" id="AXUN02000179">
    <property type="protein sequence ID" value="ETA80641.1"/>
    <property type="molecule type" value="Genomic_DNA"/>
</dbReference>